<sequence>MLDEISQSVPMPSMEHVTGYITEVANGSSQDVYPDYTELDVAICVGITRSISVAFRQESALATGSMAPSPLIIPKQRHVDNPPTLNEESTAIINNPHRLQMQRRCYDGAQRRFLDWSIQHNRKVLEFVSAIDMVNYLAYGRVHHKWAYNTILQYKQAILKLYTKEQRALIANEDSYINFFAALKNEAVLSFDFPVINLQPAIDFVLGLGKNQSMNLLQLTQKLCFLLGITGFLRPSDIERIDDSKTMVTTESLRSVILAPKEKRAGRPIEKVVVISNHSSPLLCPVATYQTYKTHFLAEPPIIRQHARLPQFTYTALVRNTTDTNRCIGSERISKHIRSILSLATTTATTSSTSRKTIKARAVGSTRAILAGAKLEDILTQGSWASSSIFDTYYRLNRASATNFSNLIL</sequence>
<dbReference type="GO" id="GO:0003677">
    <property type="term" value="F:DNA binding"/>
    <property type="evidence" value="ECO:0007669"/>
    <property type="project" value="InterPro"/>
</dbReference>
<dbReference type="GO" id="GO:0006310">
    <property type="term" value="P:DNA recombination"/>
    <property type="evidence" value="ECO:0007669"/>
    <property type="project" value="InterPro"/>
</dbReference>
<evidence type="ECO:0000313" key="2">
    <source>
        <dbReference type="Proteomes" id="UP000603453"/>
    </source>
</evidence>
<proteinExistence type="predicted"/>
<dbReference type="GO" id="GO:0015074">
    <property type="term" value="P:DNA integration"/>
    <property type="evidence" value="ECO:0007669"/>
    <property type="project" value="InterPro"/>
</dbReference>
<comment type="caution">
    <text evidence="1">The sequence shown here is derived from an EMBL/GenBank/DDBJ whole genome shotgun (WGS) entry which is preliminary data.</text>
</comment>
<dbReference type="InterPro" id="IPR013762">
    <property type="entry name" value="Integrase-like_cat_sf"/>
</dbReference>
<accession>A0A8H7UM06</accession>
<keyword evidence="2" id="KW-1185">Reference proteome</keyword>
<organism evidence="1 2">
    <name type="scientific">Mucor saturninus</name>
    <dbReference type="NCBI Taxonomy" id="64648"/>
    <lineage>
        <taxon>Eukaryota</taxon>
        <taxon>Fungi</taxon>
        <taxon>Fungi incertae sedis</taxon>
        <taxon>Mucoromycota</taxon>
        <taxon>Mucoromycotina</taxon>
        <taxon>Mucoromycetes</taxon>
        <taxon>Mucorales</taxon>
        <taxon>Mucorineae</taxon>
        <taxon>Mucoraceae</taxon>
        <taxon>Mucor</taxon>
    </lineage>
</organism>
<reference evidence="1" key="1">
    <citation type="submission" date="2020-12" db="EMBL/GenBank/DDBJ databases">
        <title>Metabolic potential, ecology and presence of endohyphal bacteria is reflected in genomic diversity of Mucoromycotina.</title>
        <authorList>
            <person name="Muszewska A."/>
            <person name="Okrasinska A."/>
            <person name="Steczkiewicz K."/>
            <person name="Drgas O."/>
            <person name="Orlowska M."/>
            <person name="Perlinska-Lenart U."/>
            <person name="Aleksandrzak-Piekarczyk T."/>
            <person name="Szatraj K."/>
            <person name="Zielenkiewicz U."/>
            <person name="Pilsyk S."/>
            <person name="Malc E."/>
            <person name="Mieczkowski P."/>
            <person name="Kruszewska J.S."/>
            <person name="Biernat P."/>
            <person name="Pawlowska J."/>
        </authorList>
    </citation>
    <scope>NUCLEOTIDE SEQUENCE</scope>
    <source>
        <strain evidence="1">WA0000017839</strain>
    </source>
</reference>
<dbReference type="OrthoDB" id="2438604at2759"/>
<dbReference type="AlphaFoldDB" id="A0A8H7UM06"/>
<evidence type="ECO:0000313" key="1">
    <source>
        <dbReference type="EMBL" id="KAG2191001.1"/>
    </source>
</evidence>
<dbReference type="EMBL" id="JAEPRD010000496">
    <property type="protein sequence ID" value="KAG2191001.1"/>
    <property type="molecule type" value="Genomic_DNA"/>
</dbReference>
<dbReference type="Gene3D" id="1.10.443.10">
    <property type="entry name" value="Intergrase catalytic core"/>
    <property type="match status" value="1"/>
</dbReference>
<evidence type="ECO:0008006" key="3">
    <source>
        <dbReference type="Google" id="ProtNLM"/>
    </source>
</evidence>
<gene>
    <name evidence="1" type="ORF">INT47_006018</name>
</gene>
<name>A0A8H7UM06_9FUNG</name>
<protein>
    <recommendedName>
        <fullName evidence="3">Tyr recombinase domain-containing protein</fullName>
    </recommendedName>
</protein>
<dbReference type="Proteomes" id="UP000603453">
    <property type="component" value="Unassembled WGS sequence"/>
</dbReference>